<dbReference type="PRINTS" id="PR00364">
    <property type="entry name" value="DISEASERSIST"/>
</dbReference>
<dbReference type="InterPro" id="IPR002182">
    <property type="entry name" value="NB-ARC"/>
</dbReference>
<accession>A0A0V8A050</accession>
<dbReference type="OrthoDB" id="582340at2"/>
<keyword evidence="3" id="KW-1185">Reference proteome</keyword>
<dbReference type="Gene3D" id="3.40.50.300">
    <property type="entry name" value="P-loop containing nucleotide triphosphate hydrolases"/>
    <property type="match status" value="1"/>
</dbReference>
<reference evidence="2 3" key="1">
    <citation type="journal article" date="2015" name="Genome Announc.">
        <title>Draft Genome of the Euendolithic (true boring) Cyanobacterium Mastigocoleus testarum strain BC008.</title>
        <authorList>
            <person name="Guida B.S."/>
            <person name="Garcia-Pichel F."/>
        </authorList>
    </citation>
    <scope>NUCLEOTIDE SEQUENCE [LARGE SCALE GENOMIC DNA]</scope>
    <source>
        <strain evidence="2 3">BC008</strain>
    </source>
</reference>
<dbReference type="InterPro" id="IPR027417">
    <property type="entry name" value="P-loop_NTPase"/>
</dbReference>
<protein>
    <recommendedName>
        <fullName evidence="1">NB-ARC domain-containing protein</fullName>
    </recommendedName>
</protein>
<dbReference type="PANTHER" id="PTHR22845:SF5">
    <property type="entry name" value="APOPTOTIC PROTEASE-ACTIVATING FACTOR 1"/>
    <property type="match status" value="1"/>
</dbReference>
<dbReference type="AlphaFoldDB" id="A0A0V8A050"/>
<proteinExistence type="predicted"/>
<dbReference type="RefSeq" id="WP_027847089.1">
    <property type="nucleotide sequence ID" value="NZ_LMTZ01000003.1"/>
</dbReference>
<dbReference type="GO" id="GO:0043531">
    <property type="term" value="F:ADP binding"/>
    <property type="evidence" value="ECO:0007669"/>
    <property type="project" value="InterPro"/>
</dbReference>
<comment type="caution">
    <text evidence="2">The sequence shown here is derived from an EMBL/GenBank/DDBJ whole genome shotgun (WGS) entry which is preliminary data.</text>
</comment>
<sequence length="256" mass="28799">MSEELGKFAEKIGVYIAPGGQASIGTQIIQGQKQLRPTKRIPRGSVHFVGRERELTLLHGDLQRGDYVALAGMGGVGKTELATQYGRRYENEYGGIVWLNARETNLSGEVLKFFSLDLGLEIPTKDQQEKLLTLKQQVAWCWSQYPDSDLPILIIFDDVADLAHLREAIPDEPRFRVLITTRIRNLDPNFIQTISLDVLSPQKEPGKALELLQDLLGKEDIRVKREAENAELICELLEYLPLGIELVGSYSNRQLS</sequence>
<name>A0A0V8A050_9CYAN</name>
<evidence type="ECO:0000313" key="2">
    <source>
        <dbReference type="EMBL" id="KST70146.1"/>
    </source>
</evidence>
<dbReference type="SUPFAM" id="SSF52540">
    <property type="entry name" value="P-loop containing nucleoside triphosphate hydrolases"/>
    <property type="match status" value="1"/>
</dbReference>
<dbReference type="EMBL" id="LMTZ01000003">
    <property type="protein sequence ID" value="KST70146.1"/>
    <property type="molecule type" value="Genomic_DNA"/>
</dbReference>
<organism evidence="2 3">
    <name type="scientific">Mastigocoleus testarum BC008</name>
    <dbReference type="NCBI Taxonomy" id="371196"/>
    <lineage>
        <taxon>Bacteria</taxon>
        <taxon>Bacillati</taxon>
        <taxon>Cyanobacteriota</taxon>
        <taxon>Cyanophyceae</taxon>
        <taxon>Nostocales</taxon>
        <taxon>Hapalosiphonaceae</taxon>
        <taxon>Mastigocoleus</taxon>
    </lineage>
</organism>
<dbReference type="GO" id="GO:0005829">
    <property type="term" value="C:cytosol"/>
    <property type="evidence" value="ECO:0007669"/>
    <property type="project" value="UniProtKB-ARBA"/>
</dbReference>
<dbReference type="Pfam" id="PF00931">
    <property type="entry name" value="NB-ARC"/>
    <property type="match status" value="1"/>
</dbReference>
<dbReference type="PANTHER" id="PTHR22845">
    <property type="entry name" value="APOPTOTIC PROTEASE-ACTIVATING FACTOR 1"/>
    <property type="match status" value="1"/>
</dbReference>
<gene>
    <name evidence="2" type="ORF">BC008_06855</name>
</gene>
<feature type="domain" description="NB-ARC" evidence="1">
    <location>
        <begin position="60"/>
        <end position="213"/>
    </location>
</feature>
<evidence type="ECO:0000259" key="1">
    <source>
        <dbReference type="Pfam" id="PF00931"/>
    </source>
</evidence>
<evidence type="ECO:0000313" key="3">
    <source>
        <dbReference type="Proteomes" id="UP000053372"/>
    </source>
</evidence>
<dbReference type="Proteomes" id="UP000053372">
    <property type="component" value="Unassembled WGS sequence"/>
</dbReference>